<feature type="transmembrane region" description="Helical" evidence="3">
    <location>
        <begin position="1142"/>
        <end position="1163"/>
    </location>
</feature>
<feature type="compositionally biased region" description="Basic residues" evidence="2">
    <location>
        <begin position="326"/>
        <end position="335"/>
    </location>
</feature>
<feature type="transmembrane region" description="Helical" evidence="3">
    <location>
        <begin position="1636"/>
        <end position="1657"/>
    </location>
</feature>
<keyword evidence="1" id="KW-1015">Disulfide bond</keyword>
<dbReference type="PROSITE" id="PS01186">
    <property type="entry name" value="EGF_2"/>
    <property type="match status" value="1"/>
</dbReference>
<feature type="transmembrane region" description="Helical" evidence="3">
    <location>
        <begin position="1782"/>
        <end position="1807"/>
    </location>
</feature>
<keyword evidence="5" id="KW-1185">Reference proteome</keyword>
<proteinExistence type="predicted"/>
<reference evidence="6" key="1">
    <citation type="submission" date="2025-08" db="UniProtKB">
        <authorList>
            <consortium name="RefSeq"/>
        </authorList>
    </citation>
    <scope>IDENTIFICATION</scope>
</reference>
<name>A0ABM1ADA5_APLCA</name>
<feature type="disulfide bond" evidence="1">
    <location>
        <begin position="486"/>
        <end position="504"/>
    </location>
</feature>
<feature type="compositionally biased region" description="Acidic residues" evidence="2">
    <location>
        <begin position="1620"/>
        <end position="1629"/>
    </location>
</feature>
<keyword evidence="3" id="KW-0812">Transmembrane</keyword>
<evidence type="ECO:0000313" key="6">
    <source>
        <dbReference type="RefSeq" id="XP_012945498.1"/>
    </source>
</evidence>
<feature type="compositionally biased region" description="Basic and acidic residues" evidence="2">
    <location>
        <begin position="1568"/>
        <end position="1588"/>
    </location>
</feature>
<feature type="compositionally biased region" description="Basic and acidic residues" evidence="2">
    <location>
        <begin position="1528"/>
        <end position="1540"/>
    </location>
</feature>
<dbReference type="GeneID" id="101861172"/>
<dbReference type="InterPro" id="IPR000742">
    <property type="entry name" value="EGF"/>
</dbReference>
<evidence type="ECO:0000313" key="5">
    <source>
        <dbReference type="Proteomes" id="UP000694888"/>
    </source>
</evidence>
<feature type="transmembrane region" description="Helical" evidence="3">
    <location>
        <begin position="1944"/>
        <end position="1962"/>
    </location>
</feature>
<protein>
    <submittedName>
        <fullName evidence="6">Uncharacterized protein LOC101861172</fullName>
    </submittedName>
</protein>
<feature type="repeat" description="TNFR-Cys" evidence="1">
    <location>
        <begin position="461"/>
        <end position="504"/>
    </location>
</feature>
<dbReference type="InterPro" id="IPR001368">
    <property type="entry name" value="TNFR/NGFR_Cys_rich_reg"/>
</dbReference>
<evidence type="ECO:0000259" key="4">
    <source>
        <dbReference type="PROSITE" id="PS50050"/>
    </source>
</evidence>
<dbReference type="Pfam" id="PF00020">
    <property type="entry name" value="TNFR_c6"/>
    <property type="match status" value="1"/>
</dbReference>
<feature type="transmembrane region" description="Helical" evidence="3">
    <location>
        <begin position="345"/>
        <end position="364"/>
    </location>
</feature>
<sequence>MGGNHGLTDYEFDFQVTALGQEVSVAFFMELSRLPAHTQGEALVHCVVVMVIAVLIYEVMARGLSSTICRGDNGGREGELCGYKPQQKDLRSSKSDETITLQDKKSKGVYATESAPTLRMKSLTGPHSEGHKCAGQTEKLPTRAHTDSLEQSGNVTLTLSTSGQIPSSRDLHIPLGQPGRLTESCRDQIPSSRDLHIPLGQPGRLTESCRDQVASKSKRYPDLDSGFSTDNRKTQELDCKFEHYGEAGTRETTQTMARLGCHVTEPCVITCPDVGTGGMEQIPSIHQQHRSNNHDASSSLNQSHRRLLLKSKPDSHISSSDWSSSCKRHAPSSHRPIRRKIRPRVLAAFLFATLVLVAVAVGVARIRTRPTVHVYFPASAQMIRKVRMFSDFPDLSELSRNHSSLSLVSRLQLLDTQGCGGDRRNCQISVVCDPSTGQSVNCRCRTGFYFRHWKCHACSSRCPDDHYLVSACSVDTDAICKPCTVCFGSQYEAAQCTTTRDTICVDVSFPVGILPMNKSHLPDDGVPISVSHSPNVFLERLVDMEALETPMYVTNNQQSLDFVWPRLSGLDIAVSVSGVFLVPDYRDLDAVDDTKLFNRMSEPSQHTKDYYNFVQNYYCRHPVPDYYLMQLEIMQNRSSKARVIRCDSQDPDLTRCPEHYKDGDRFLDWDINSPCTAAPLPGSSRTASNPLNDGPNAVVCTEETDLLRDVFGRARPTTQEWMFPSRDCVRYKNKCDRCLTTAQCASPGNRSAEQGECCGIPCFEKDFCQKAYSKACPEAQVECATGEVDIFSLFPVFDTMDRQFACHLRYTPPARLYNISYSIRVPSIDFNMSAQNFSVTARSTREHERRLSTFDFIHAQHDTRLKIEPEVMLLGDHMELMRHHDSLMKPYTIRRLKSARQMSKQKVFNRDSRYHSAYVQFERPFLYSSFSWYRNGCHKNMSQIYPNQTLYEDDLTPVTARKNLVSTPDSPGTAHPGFTYQLYHLDREPYVKFFVKRGQSVLQHLQGRVVTGVLDPSSLFGQVTWHHSTQTWNIVFAGRQVSCPTVISIKIFTQLMTGCAGHFDVLINCPVDFAVTFNLSTGTSDLPDIFTLQVNDSRASHHLVVTSVYSPLNVDELTSGNTAQMRHKQSTEDDHKTNFNVIWIPVLLILAVTIIFLLVIFMCHTCMNKKAKKMAFSNKGRAGDEVVALNNQGEKTSPSVAPTAQDAPKRRWFINVFIALYVVYCLLFTCTLTFGVLYLAHSSVWSDISSPQNLGRELQEHVNKSLTDIQKFELKERQRIFKAFEKRREACLYHLESENYRLLRDYEDTTLKQIGSIFVENGTLHKLSSRIQKANVSVYMQQIDQFVEDCNKTIQSIVHRFQANYFQFLRSTTLNDWLLMPRQIFLVQDGESPDRRFLSNNQVKQFASWLEIDKTEELLAVQENVFGRLNSIKPPKVSSLDVTFPSAVPYMFPKPPVFDFHSHSFAFHVLDPSTNDSTANSSADPPEDPPGAWSRNKRDAGDGTGFGISGALARNPSSNFSDSAESQEDSKSSSPKEDPPKSYLNNDARYKTETKVDENHPRSSSNSDEARIDDFDFKTLHDEPRADSSESNVILDAPGQPKSAALSSSDETGGAGSENSNDDDGGGEDDGSNSRLLFVLIGVFLTLDVVLWIYRFFWLTTQLYATRHGYADRIPTDDACKQVLEIQTAYHLPAFEDPHDDTSGFYVDGKEQLYVSDRETSAEITFLQIPKAKDKDDILQKIWNEKMNASDHRTAVRMRRCFLVRWFQDLWRLAQQLLMSQLVWQACVTFLAILFICLFVYCVEFWLTADNFRTLVGGQSAAADVQWHLDSSGRYLHGLAQQLTSELSRVKAMCDAEVEALTDVFFSTVNMQTTAFTATLRRLCNEAKGRNCDTLKVHEATGGRIVGCNFLPLQAETFHDLSLSHMEAVVAREVTPLLQSSRHMLSLAFSFVVFLLCFRLLCQAGATTARHYLLLTGRLPRVRVYQAEEQTQTLNRSGVHRHVMQRSQSWVDSCESGVYVGEGEDSAANKLEESNVR</sequence>
<dbReference type="Proteomes" id="UP000694888">
    <property type="component" value="Unplaced"/>
</dbReference>
<feature type="transmembrane region" description="Helical" evidence="3">
    <location>
        <begin position="1212"/>
        <end position="1240"/>
    </location>
</feature>
<evidence type="ECO:0000256" key="1">
    <source>
        <dbReference type="PROSITE-ProRule" id="PRU00206"/>
    </source>
</evidence>
<feature type="region of interest" description="Disordered" evidence="2">
    <location>
        <begin position="1475"/>
        <end position="1629"/>
    </location>
</feature>
<keyword evidence="3" id="KW-0472">Membrane</keyword>
<dbReference type="SMART" id="SM00208">
    <property type="entry name" value="TNFR"/>
    <property type="match status" value="1"/>
</dbReference>
<organism evidence="5 6">
    <name type="scientific">Aplysia californica</name>
    <name type="common">California sea hare</name>
    <dbReference type="NCBI Taxonomy" id="6500"/>
    <lineage>
        <taxon>Eukaryota</taxon>
        <taxon>Metazoa</taxon>
        <taxon>Spiralia</taxon>
        <taxon>Lophotrochozoa</taxon>
        <taxon>Mollusca</taxon>
        <taxon>Gastropoda</taxon>
        <taxon>Heterobranchia</taxon>
        <taxon>Euthyneura</taxon>
        <taxon>Tectipleura</taxon>
        <taxon>Aplysiida</taxon>
        <taxon>Aplysioidea</taxon>
        <taxon>Aplysiidae</taxon>
        <taxon>Aplysia</taxon>
    </lineage>
</organism>
<comment type="caution">
    <text evidence="1">Lacks conserved residue(s) required for the propagation of feature annotation.</text>
</comment>
<evidence type="ECO:0000256" key="2">
    <source>
        <dbReference type="SAM" id="MobiDB-lite"/>
    </source>
</evidence>
<feature type="compositionally biased region" description="Basic and acidic residues" evidence="2">
    <location>
        <begin position="86"/>
        <end position="99"/>
    </location>
</feature>
<feature type="compositionally biased region" description="Low complexity" evidence="2">
    <location>
        <begin position="316"/>
        <end position="325"/>
    </location>
</feature>
<feature type="compositionally biased region" description="Basic and acidic residues" evidence="2">
    <location>
        <begin position="1548"/>
        <end position="1561"/>
    </location>
</feature>
<feature type="region of interest" description="Disordered" evidence="2">
    <location>
        <begin position="76"/>
        <end position="99"/>
    </location>
</feature>
<evidence type="ECO:0000256" key="3">
    <source>
        <dbReference type="SAM" id="Phobius"/>
    </source>
</evidence>
<gene>
    <name evidence="6" type="primary">LOC101861172</name>
</gene>
<feature type="disulfide bond" evidence="1">
    <location>
        <begin position="483"/>
        <end position="496"/>
    </location>
</feature>
<keyword evidence="3" id="KW-1133">Transmembrane helix</keyword>
<dbReference type="RefSeq" id="XP_012945498.1">
    <property type="nucleotide sequence ID" value="XM_013090044.2"/>
</dbReference>
<accession>A0ABM1ADA5</accession>
<feature type="domain" description="TNFR-Cys" evidence="4">
    <location>
        <begin position="461"/>
        <end position="504"/>
    </location>
</feature>
<feature type="region of interest" description="Disordered" evidence="2">
    <location>
        <begin position="311"/>
        <end position="335"/>
    </location>
</feature>
<feature type="transmembrane region" description="Helical" evidence="3">
    <location>
        <begin position="42"/>
        <end position="60"/>
    </location>
</feature>
<dbReference type="PROSITE" id="PS50050">
    <property type="entry name" value="TNFR_NGFR_2"/>
    <property type="match status" value="1"/>
</dbReference>